<keyword evidence="11" id="KW-0961">Cell wall biogenesis/degradation</keyword>
<evidence type="ECO:0000256" key="2">
    <source>
        <dbReference type="ARBA" id="ARBA00004752"/>
    </source>
</evidence>
<protein>
    <recommendedName>
        <fullName evidence="4">serine-type D-Ala-D-Ala carboxypeptidase</fullName>
        <ecNumber evidence="4">3.4.16.4</ecNumber>
    </recommendedName>
</protein>
<feature type="active site" description="Acyl-ester intermediate" evidence="13">
    <location>
        <position position="69"/>
    </location>
</feature>
<dbReference type="PRINTS" id="PR00725">
    <property type="entry name" value="DADACBPTASE1"/>
</dbReference>
<dbReference type="AlphaFoldDB" id="A0AB39UVT5"/>
<dbReference type="Gene3D" id="2.60.410.10">
    <property type="entry name" value="D-Ala-D-Ala carboxypeptidase, C-terminal domain"/>
    <property type="match status" value="1"/>
</dbReference>
<dbReference type="Pfam" id="PF00768">
    <property type="entry name" value="Peptidase_S11"/>
    <property type="match status" value="1"/>
</dbReference>
<evidence type="ECO:0000256" key="15">
    <source>
        <dbReference type="RuleBase" id="RU004016"/>
    </source>
</evidence>
<dbReference type="InterPro" id="IPR012338">
    <property type="entry name" value="Beta-lactam/transpept-like"/>
</dbReference>
<dbReference type="KEGG" id="tcd:AAIA72_16560"/>
<feature type="active site" description="Proton acceptor" evidence="13">
    <location>
        <position position="72"/>
    </location>
</feature>
<evidence type="ECO:0000256" key="16">
    <source>
        <dbReference type="SAM" id="SignalP"/>
    </source>
</evidence>
<evidence type="ECO:0000256" key="4">
    <source>
        <dbReference type="ARBA" id="ARBA00012448"/>
    </source>
</evidence>
<comment type="catalytic activity">
    <reaction evidence="12">
        <text>Preferential cleavage: (Ac)2-L-Lys-D-Ala-|-D-Ala. Also transpeptidation of peptidyl-alanyl moieties that are N-acyl substituents of D-alanine.</text>
        <dbReference type="EC" id="3.4.16.4"/>
    </reaction>
</comment>
<dbReference type="InterPro" id="IPR037167">
    <property type="entry name" value="Peptidase_S11_C_sf"/>
</dbReference>
<dbReference type="PANTHER" id="PTHR21581:SF6">
    <property type="entry name" value="TRAFFICKING PROTEIN PARTICLE COMPLEX SUBUNIT 12"/>
    <property type="match status" value="1"/>
</dbReference>
<dbReference type="SUPFAM" id="SSF56601">
    <property type="entry name" value="beta-lactamase/transpeptidase-like"/>
    <property type="match status" value="1"/>
</dbReference>
<dbReference type="EMBL" id="CP154858">
    <property type="protein sequence ID" value="XDT72383.1"/>
    <property type="molecule type" value="Genomic_DNA"/>
</dbReference>
<evidence type="ECO:0000256" key="12">
    <source>
        <dbReference type="ARBA" id="ARBA00034000"/>
    </source>
</evidence>
<keyword evidence="9" id="KW-0133">Cell shape</keyword>
<evidence type="ECO:0000256" key="14">
    <source>
        <dbReference type="PIRSR" id="PIRSR618044-2"/>
    </source>
</evidence>
<keyword evidence="8 18" id="KW-0378">Hydrolase</keyword>
<dbReference type="PANTHER" id="PTHR21581">
    <property type="entry name" value="D-ALANYL-D-ALANINE CARBOXYPEPTIDASE"/>
    <property type="match status" value="1"/>
</dbReference>
<name>A0AB39UVT5_9GAMM</name>
<evidence type="ECO:0000313" key="18">
    <source>
        <dbReference type="EMBL" id="XDT72383.1"/>
    </source>
</evidence>
<evidence type="ECO:0000256" key="7">
    <source>
        <dbReference type="ARBA" id="ARBA00022729"/>
    </source>
</evidence>
<dbReference type="GO" id="GO:0008360">
    <property type="term" value="P:regulation of cell shape"/>
    <property type="evidence" value="ECO:0007669"/>
    <property type="project" value="UniProtKB-KW"/>
</dbReference>
<comment type="similarity">
    <text evidence="3 15">Belongs to the peptidase S11 family.</text>
</comment>
<gene>
    <name evidence="18" type="ORF">AAIA72_16560</name>
</gene>
<dbReference type="RefSeq" id="WP_369601393.1">
    <property type="nucleotide sequence ID" value="NZ_CP154858.1"/>
</dbReference>
<dbReference type="InterPro" id="IPR001967">
    <property type="entry name" value="Peptidase_S11_N"/>
</dbReference>
<feature type="chain" id="PRO_5044210831" description="serine-type D-Ala-D-Ala carboxypeptidase" evidence="16">
    <location>
        <begin position="29"/>
        <end position="391"/>
    </location>
</feature>
<evidence type="ECO:0000256" key="3">
    <source>
        <dbReference type="ARBA" id="ARBA00007164"/>
    </source>
</evidence>
<feature type="signal peptide" evidence="16">
    <location>
        <begin position="1"/>
        <end position="28"/>
    </location>
</feature>
<evidence type="ECO:0000256" key="1">
    <source>
        <dbReference type="ARBA" id="ARBA00003217"/>
    </source>
</evidence>
<keyword evidence="6" id="KW-0645">Protease</keyword>
<dbReference type="GO" id="GO:0006508">
    <property type="term" value="P:proteolysis"/>
    <property type="evidence" value="ECO:0007669"/>
    <property type="project" value="UniProtKB-KW"/>
</dbReference>
<evidence type="ECO:0000259" key="17">
    <source>
        <dbReference type="SMART" id="SM00936"/>
    </source>
</evidence>
<dbReference type="GO" id="GO:0009252">
    <property type="term" value="P:peptidoglycan biosynthetic process"/>
    <property type="evidence" value="ECO:0007669"/>
    <property type="project" value="UniProtKB-KW"/>
</dbReference>
<comment type="function">
    <text evidence="1">Removes C-terminal D-alanyl residues from sugar-peptide cell wall precursors.</text>
</comment>
<evidence type="ECO:0000256" key="10">
    <source>
        <dbReference type="ARBA" id="ARBA00022984"/>
    </source>
</evidence>
<keyword evidence="5 18" id="KW-0121">Carboxypeptidase</keyword>
<feature type="domain" description="Peptidase S11 D-Ala-D-Ala carboxypeptidase A C-terminal" evidence="17">
    <location>
        <begin position="281"/>
        <end position="371"/>
    </location>
</feature>
<accession>A0AB39UVT5</accession>
<comment type="pathway">
    <text evidence="2">Cell wall biogenesis; peptidoglycan biosynthesis.</text>
</comment>
<evidence type="ECO:0000256" key="5">
    <source>
        <dbReference type="ARBA" id="ARBA00022645"/>
    </source>
</evidence>
<keyword evidence="10" id="KW-0573">Peptidoglycan synthesis</keyword>
<dbReference type="InterPro" id="IPR018044">
    <property type="entry name" value="Peptidase_S11"/>
</dbReference>
<feature type="active site" evidence="13">
    <location>
        <position position="129"/>
    </location>
</feature>
<sequence length="391" mass="43144">MIVIARKLVHTLLICLTVVVSVAGSAQAAQPLLIPAPPQVAAKSYILMDANSGYIIAEKNSHERLPPASLTKLMTAYVVEYEVAKGELSYDDEVPISVRAWKTGGSKMFVREGSRVRLGDLMKGIIVQSGNDASVAVAEYLAGSEDAFADIMNQHAQLLGMKDTHYVNATGLPAENHYSTAYDLALLAQAIIQRFPEQYKIYSQKYFTYNNIRQPNRNLLLWRDKSVDGLKTGHTEAAGYCLVASAERDGMRLISVVMGTRSEEARAQETLKLLNYGFRFFETARLYNAGQKVLDAEIWKGQKDQLALGVANDVVVTLPKGRKDDLKANVDVPGLIVAPARTGQELGELVIRLDDQQVAKVPVVALEDVEEAGFFKRLWHTILLFFKSLLS</sequence>
<evidence type="ECO:0000256" key="8">
    <source>
        <dbReference type="ARBA" id="ARBA00022801"/>
    </source>
</evidence>
<dbReference type="SUPFAM" id="SSF69189">
    <property type="entry name" value="Penicillin-binding protein associated domain"/>
    <property type="match status" value="1"/>
</dbReference>
<dbReference type="Pfam" id="PF07943">
    <property type="entry name" value="PBP5_C"/>
    <property type="match status" value="1"/>
</dbReference>
<evidence type="ECO:0000256" key="9">
    <source>
        <dbReference type="ARBA" id="ARBA00022960"/>
    </source>
</evidence>
<dbReference type="InterPro" id="IPR015956">
    <property type="entry name" value="Peniciliin-bd_prot_C_sf"/>
</dbReference>
<proteinExistence type="inferred from homology"/>
<feature type="binding site" evidence="14">
    <location>
        <position position="231"/>
    </location>
    <ligand>
        <name>substrate</name>
    </ligand>
</feature>
<dbReference type="Gene3D" id="3.40.710.10">
    <property type="entry name" value="DD-peptidase/beta-lactamase superfamily"/>
    <property type="match status" value="1"/>
</dbReference>
<dbReference type="GO" id="GO:0071555">
    <property type="term" value="P:cell wall organization"/>
    <property type="evidence" value="ECO:0007669"/>
    <property type="project" value="UniProtKB-KW"/>
</dbReference>
<evidence type="ECO:0000256" key="11">
    <source>
        <dbReference type="ARBA" id="ARBA00023316"/>
    </source>
</evidence>
<organism evidence="18">
    <name type="scientific">Thermohahella caldifontis</name>
    <dbReference type="NCBI Taxonomy" id="3142973"/>
    <lineage>
        <taxon>Bacteria</taxon>
        <taxon>Pseudomonadati</taxon>
        <taxon>Pseudomonadota</taxon>
        <taxon>Gammaproteobacteria</taxon>
        <taxon>Oceanospirillales</taxon>
        <taxon>Hahellaceae</taxon>
        <taxon>Thermohahella</taxon>
    </lineage>
</organism>
<dbReference type="EC" id="3.4.16.4" evidence="4"/>
<evidence type="ECO:0000256" key="13">
    <source>
        <dbReference type="PIRSR" id="PIRSR618044-1"/>
    </source>
</evidence>
<evidence type="ECO:0000256" key="6">
    <source>
        <dbReference type="ARBA" id="ARBA00022670"/>
    </source>
</evidence>
<keyword evidence="7 16" id="KW-0732">Signal</keyword>
<dbReference type="SMART" id="SM00936">
    <property type="entry name" value="PBP5_C"/>
    <property type="match status" value="1"/>
</dbReference>
<reference evidence="18" key="1">
    <citation type="submission" date="2024-05" db="EMBL/GenBank/DDBJ databases">
        <title>Genome sequencing of novel strain.</title>
        <authorList>
            <person name="Ganbat D."/>
            <person name="Ganbat S."/>
            <person name="Lee S.-J."/>
        </authorList>
    </citation>
    <scope>NUCLEOTIDE SEQUENCE</scope>
    <source>
        <strain evidence="18">SMD15-11</strain>
    </source>
</reference>
<dbReference type="GO" id="GO:0009002">
    <property type="term" value="F:serine-type D-Ala-D-Ala carboxypeptidase activity"/>
    <property type="evidence" value="ECO:0007669"/>
    <property type="project" value="UniProtKB-EC"/>
</dbReference>
<dbReference type="InterPro" id="IPR012907">
    <property type="entry name" value="Peptidase_S11_C"/>
</dbReference>